<dbReference type="Proteomes" id="UP000192247">
    <property type="component" value="Unassembled WGS sequence"/>
</dbReference>
<protein>
    <submittedName>
        <fullName evidence="1">Uncharacterized protein</fullName>
    </submittedName>
</protein>
<keyword evidence="2" id="KW-1185">Reference proteome</keyword>
<organism evidence="1 2">
    <name type="scientific">Tropilaelaps mercedesae</name>
    <dbReference type="NCBI Taxonomy" id="418985"/>
    <lineage>
        <taxon>Eukaryota</taxon>
        <taxon>Metazoa</taxon>
        <taxon>Ecdysozoa</taxon>
        <taxon>Arthropoda</taxon>
        <taxon>Chelicerata</taxon>
        <taxon>Arachnida</taxon>
        <taxon>Acari</taxon>
        <taxon>Parasitiformes</taxon>
        <taxon>Mesostigmata</taxon>
        <taxon>Gamasina</taxon>
        <taxon>Dermanyssoidea</taxon>
        <taxon>Laelapidae</taxon>
        <taxon>Tropilaelaps</taxon>
    </lineage>
</organism>
<dbReference type="AlphaFoldDB" id="A0A1V9XE18"/>
<evidence type="ECO:0000313" key="1">
    <source>
        <dbReference type="EMBL" id="OQR71787.1"/>
    </source>
</evidence>
<sequence>MDNSGHCQGNVLQPETREDCCTLPCGTGPYRGAHRLLSCKLSHSPTFLYFLKCQRHCLGIECFLS</sequence>
<proteinExistence type="predicted"/>
<gene>
    <name evidence="1" type="ORF">BIW11_10781</name>
</gene>
<dbReference type="EMBL" id="MNPL01013542">
    <property type="protein sequence ID" value="OQR71787.1"/>
    <property type="molecule type" value="Genomic_DNA"/>
</dbReference>
<accession>A0A1V9XE18</accession>
<evidence type="ECO:0000313" key="2">
    <source>
        <dbReference type="Proteomes" id="UP000192247"/>
    </source>
</evidence>
<comment type="caution">
    <text evidence="1">The sequence shown here is derived from an EMBL/GenBank/DDBJ whole genome shotgun (WGS) entry which is preliminary data.</text>
</comment>
<name>A0A1V9XE18_9ACAR</name>
<dbReference type="InParanoid" id="A0A1V9XE18"/>
<reference evidence="1 2" key="1">
    <citation type="journal article" date="2017" name="Gigascience">
        <title>Draft genome of the honey bee ectoparasitic mite, Tropilaelaps mercedesae, is shaped by the parasitic life history.</title>
        <authorList>
            <person name="Dong X."/>
            <person name="Armstrong S.D."/>
            <person name="Xia D."/>
            <person name="Makepeace B.L."/>
            <person name="Darby A.C."/>
            <person name="Kadowaki T."/>
        </authorList>
    </citation>
    <scope>NUCLEOTIDE SEQUENCE [LARGE SCALE GENOMIC DNA]</scope>
    <source>
        <strain evidence="1">Wuxi-XJTLU</strain>
    </source>
</reference>